<proteinExistence type="predicted"/>
<dbReference type="Proteomes" id="UP001500253">
    <property type="component" value="Unassembled WGS sequence"/>
</dbReference>
<keyword evidence="2" id="KW-1185">Reference proteome</keyword>
<organism evidence="1 2">
    <name type="scientific">Streptomyces cuspidosporus</name>
    <dbReference type="NCBI Taxonomy" id="66882"/>
    <lineage>
        <taxon>Bacteria</taxon>
        <taxon>Bacillati</taxon>
        <taxon>Actinomycetota</taxon>
        <taxon>Actinomycetes</taxon>
        <taxon>Kitasatosporales</taxon>
        <taxon>Streptomycetaceae</taxon>
        <taxon>Streptomyces</taxon>
    </lineage>
</organism>
<sequence>MRRGIRALKGALLGAVPIAKKRLANLGGGYNPFRKVFFDSLVSALSQPYFRWVEARLNVRLEGLFAVSLTQSHAVHGVRL</sequence>
<gene>
    <name evidence="1" type="ORF">GCM10010246_47590</name>
</gene>
<protein>
    <recommendedName>
        <fullName evidence="3">Transposase</fullName>
    </recommendedName>
</protein>
<comment type="caution">
    <text evidence="1">The sequence shown here is derived from an EMBL/GenBank/DDBJ whole genome shotgun (WGS) entry which is preliminary data.</text>
</comment>
<evidence type="ECO:0000313" key="2">
    <source>
        <dbReference type="Proteomes" id="UP001500253"/>
    </source>
</evidence>
<evidence type="ECO:0008006" key="3">
    <source>
        <dbReference type="Google" id="ProtNLM"/>
    </source>
</evidence>
<name>A0ABN3GJX3_9ACTN</name>
<dbReference type="EMBL" id="BAAASD010000021">
    <property type="protein sequence ID" value="GAA2353303.1"/>
    <property type="molecule type" value="Genomic_DNA"/>
</dbReference>
<accession>A0ABN3GJX3</accession>
<reference evidence="1 2" key="1">
    <citation type="journal article" date="2019" name="Int. J. Syst. Evol. Microbiol.">
        <title>The Global Catalogue of Microorganisms (GCM) 10K type strain sequencing project: providing services to taxonomists for standard genome sequencing and annotation.</title>
        <authorList>
            <consortium name="The Broad Institute Genomics Platform"/>
            <consortium name="The Broad Institute Genome Sequencing Center for Infectious Disease"/>
            <person name="Wu L."/>
            <person name="Ma J."/>
        </authorList>
    </citation>
    <scope>NUCLEOTIDE SEQUENCE [LARGE SCALE GENOMIC DNA]</scope>
    <source>
        <strain evidence="1 2">JCM 4316</strain>
    </source>
</reference>
<evidence type="ECO:0000313" key="1">
    <source>
        <dbReference type="EMBL" id="GAA2353303.1"/>
    </source>
</evidence>